<dbReference type="KEGG" id="ypk:y3840"/>
<organism evidence="1 2">
    <name type="scientific">Yersinia pestis</name>
    <dbReference type="NCBI Taxonomy" id="632"/>
    <lineage>
        <taxon>Bacteria</taxon>
        <taxon>Pseudomonadati</taxon>
        <taxon>Pseudomonadota</taxon>
        <taxon>Gammaproteobacteria</taxon>
        <taxon>Enterobacterales</taxon>
        <taxon>Yersiniaceae</taxon>
        <taxon>Yersinia</taxon>
    </lineage>
</organism>
<gene>
    <name evidence="1" type="ordered locus">y3840</name>
</gene>
<dbReference type="Proteomes" id="UP000002490">
    <property type="component" value="Chromosome"/>
</dbReference>
<dbReference type="AlphaFoldDB" id="Q8CKA7"/>
<protein>
    <submittedName>
        <fullName evidence="1">Uncharacterized protein</fullName>
    </submittedName>
</protein>
<name>Q8CKA7_YERPE</name>
<dbReference type="EMBL" id="AE009952">
    <property type="protein sequence ID" value="AAM87386.1"/>
    <property type="molecule type" value="Genomic_DNA"/>
</dbReference>
<evidence type="ECO:0000313" key="2">
    <source>
        <dbReference type="Proteomes" id="UP000002490"/>
    </source>
</evidence>
<sequence length="65" mass="7470">MKNRREQLNRQQRPGCAINGLKSIPPLTLPPEALSFCSFNFFDLTELPCLIKPLCLINRGKGWRK</sequence>
<accession>Q8CKA7</accession>
<evidence type="ECO:0000313" key="1">
    <source>
        <dbReference type="EMBL" id="AAM87386.1"/>
    </source>
</evidence>
<dbReference type="HOGENOM" id="CLU_2848949_0_0_6"/>
<reference evidence="1 2" key="1">
    <citation type="journal article" date="2002" name="J. Bacteriol.">
        <title>Genome sequence of Yersinia pestis KIM.</title>
        <authorList>
            <person name="Deng W."/>
            <person name="Burland V."/>
            <person name="Plunkett G.III."/>
            <person name="Boutin A."/>
            <person name="Mayhew G.F."/>
            <person name="Liss P."/>
            <person name="Perna N.T."/>
            <person name="Rose D.J."/>
            <person name="Mau B."/>
            <person name="Zhou S."/>
            <person name="Schwartz D.C."/>
            <person name="Fetherston J.D."/>
            <person name="Lindler L.E."/>
            <person name="Brubaker R.R."/>
            <person name="Plana G.V."/>
            <person name="Straley S.C."/>
            <person name="McDonough K.A."/>
            <person name="Nilles M.L."/>
            <person name="Matson J.S."/>
            <person name="Blattner F.R."/>
            <person name="Perry R.D."/>
        </authorList>
    </citation>
    <scope>NUCLEOTIDE SEQUENCE [LARGE SCALE GENOMIC DNA]</scope>
    <source>
        <strain evidence="2">KIM10+ / Biovar Mediaevalis</strain>
    </source>
</reference>
<proteinExistence type="predicted"/>
<dbReference type="DNASU" id="1148788"/>